<feature type="compositionally biased region" description="Acidic residues" evidence="1">
    <location>
        <begin position="405"/>
        <end position="415"/>
    </location>
</feature>
<evidence type="ECO:0000256" key="1">
    <source>
        <dbReference type="SAM" id="MobiDB-lite"/>
    </source>
</evidence>
<evidence type="ECO:0000313" key="2">
    <source>
        <dbReference type="EMBL" id="PRP82949.1"/>
    </source>
</evidence>
<feature type="region of interest" description="Disordered" evidence="1">
    <location>
        <begin position="1"/>
        <end position="415"/>
    </location>
</feature>
<feature type="compositionally biased region" description="Basic and acidic residues" evidence="1">
    <location>
        <begin position="227"/>
        <end position="238"/>
    </location>
</feature>
<dbReference type="Proteomes" id="UP000241769">
    <property type="component" value="Unassembled WGS sequence"/>
</dbReference>
<reference evidence="2 3" key="1">
    <citation type="journal article" date="2018" name="Genome Biol. Evol.">
        <title>Multiple Roots of Fruiting Body Formation in Amoebozoa.</title>
        <authorList>
            <person name="Hillmann F."/>
            <person name="Forbes G."/>
            <person name="Novohradska S."/>
            <person name="Ferling I."/>
            <person name="Riege K."/>
            <person name="Groth M."/>
            <person name="Westermann M."/>
            <person name="Marz M."/>
            <person name="Spaller T."/>
            <person name="Winckler T."/>
            <person name="Schaap P."/>
            <person name="Glockner G."/>
        </authorList>
    </citation>
    <scope>NUCLEOTIDE SEQUENCE [LARGE SCALE GENOMIC DNA]</scope>
    <source>
        <strain evidence="2 3">Jena</strain>
    </source>
</reference>
<name>A0A2P6NG81_9EUKA</name>
<feature type="compositionally biased region" description="Basic and acidic residues" evidence="1">
    <location>
        <begin position="193"/>
        <end position="213"/>
    </location>
</feature>
<dbReference type="AlphaFoldDB" id="A0A2P6NG81"/>
<organism evidence="2 3">
    <name type="scientific">Planoprotostelium fungivorum</name>
    <dbReference type="NCBI Taxonomy" id="1890364"/>
    <lineage>
        <taxon>Eukaryota</taxon>
        <taxon>Amoebozoa</taxon>
        <taxon>Evosea</taxon>
        <taxon>Variosea</taxon>
        <taxon>Cavosteliida</taxon>
        <taxon>Cavosteliaceae</taxon>
        <taxon>Planoprotostelium</taxon>
    </lineage>
</organism>
<feature type="compositionally biased region" description="Low complexity" evidence="1">
    <location>
        <begin position="256"/>
        <end position="291"/>
    </location>
</feature>
<evidence type="ECO:0000313" key="3">
    <source>
        <dbReference type="Proteomes" id="UP000241769"/>
    </source>
</evidence>
<feature type="compositionally biased region" description="Basic and acidic residues" evidence="1">
    <location>
        <begin position="540"/>
        <end position="555"/>
    </location>
</feature>
<feature type="region of interest" description="Disordered" evidence="1">
    <location>
        <begin position="430"/>
        <end position="586"/>
    </location>
</feature>
<feature type="compositionally biased region" description="Basic and acidic residues" evidence="1">
    <location>
        <begin position="8"/>
        <end position="30"/>
    </location>
</feature>
<feature type="compositionally biased region" description="Acidic residues" evidence="1">
    <location>
        <begin position="439"/>
        <end position="449"/>
    </location>
</feature>
<accession>A0A2P6NG81</accession>
<dbReference type="InParanoid" id="A0A2P6NG81"/>
<feature type="compositionally biased region" description="Acidic residues" evidence="1">
    <location>
        <begin position="508"/>
        <end position="518"/>
    </location>
</feature>
<feature type="compositionally biased region" description="Basic residues" evidence="1">
    <location>
        <begin position="485"/>
        <end position="494"/>
    </location>
</feature>
<dbReference type="EMBL" id="MDYQ01000093">
    <property type="protein sequence ID" value="PRP82949.1"/>
    <property type="molecule type" value="Genomic_DNA"/>
</dbReference>
<feature type="compositionally biased region" description="Basic and acidic residues" evidence="1">
    <location>
        <begin position="318"/>
        <end position="377"/>
    </location>
</feature>
<proteinExistence type="predicted"/>
<gene>
    <name evidence="2" type="ORF">PROFUN_06726</name>
</gene>
<keyword evidence="3" id="KW-1185">Reference proteome</keyword>
<feature type="compositionally biased region" description="Basic residues" evidence="1">
    <location>
        <begin position="525"/>
        <end position="539"/>
    </location>
</feature>
<comment type="caution">
    <text evidence="2">The sequence shown here is derived from an EMBL/GenBank/DDBJ whole genome shotgun (WGS) entry which is preliminary data.</text>
</comment>
<feature type="compositionally biased region" description="Basic residues" evidence="1">
    <location>
        <begin position="214"/>
        <end position="226"/>
    </location>
</feature>
<feature type="compositionally biased region" description="Basic and acidic residues" evidence="1">
    <location>
        <begin position="386"/>
        <end position="395"/>
    </location>
</feature>
<feature type="compositionally biased region" description="Low complexity" evidence="1">
    <location>
        <begin position="35"/>
        <end position="52"/>
    </location>
</feature>
<feature type="compositionally biased region" description="Basic and acidic residues" evidence="1">
    <location>
        <begin position="495"/>
        <end position="507"/>
    </location>
</feature>
<protein>
    <submittedName>
        <fullName evidence="2">Uncharacterized protein</fullName>
    </submittedName>
</protein>
<sequence length="719" mass="82242">MLTAFQRSDQREDCSERVFADQHASSDESTIKPIASSATTSPSSSPQQQTPAVRSNIMDRRRKKMRIMSDEEKQDTDGTSAPTISVPLKKRFARDFTNGSDDKNTPIVMIKTEPNETKEQREEQVRGGIDHTKDDKDTPSPTKIITTRPPLMTSPHKVVEKKMIQKPTNKVTTQREKGTTPIEKGTTQMEKGTIQREKGKGREEKKTIVQEKRKVGRPKGSKNKKNGVREEKKTETLPKPRKRKNESKETQPTKRSSASGKSESSSDSLSDSSSDSSSTSSSSSDSETSSIEDTKPRSSHQKTPRERKGSHVVNRTTKQIEKKVEEKKAEEKKAEEKKKEEKKEEKKKEEKKVEEKKVEEKKVEEKKVEEKKEERKSYKILSSDKPFSKPKRENLSEDGGYTSEDSLDEPNDWDCEGDYRRFVWMELPRLPSDHSSASSDDDSSSDDSSSDSSSSSGTSSSSSGSSTSSSSEEEQKEKPAVVPVKRGRGRPRTVRRVEEKTQVKKEEREEEREQEEREQEERPARRGPGRPARRGPGRPARREKTEQKTEQETKEKRKYSKRSSIQEEAAKFLSQGAHKRNTRERKTVSSMLAGVVDQEQMLSKAIDYTKKADMEREQQLKLQALLQREVEQEKKFEETRQIMHRIETEKDEERLAGTFVPKRQCYVDGDLKEDYTLTLANRRLLLDSIEKYAEEMARTIHQRRTEMKGLLHSSSAVVM</sequence>
<feature type="compositionally biased region" description="Basic and acidic residues" evidence="1">
    <location>
        <begin position="113"/>
        <end position="138"/>
    </location>
</feature>
<dbReference type="STRING" id="1890364.A0A2P6NG81"/>
<feature type="compositionally biased region" description="Low complexity" evidence="1">
    <location>
        <begin position="450"/>
        <end position="470"/>
    </location>
</feature>